<keyword evidence="4 12" id="KW-0853">WD repeat</keyword>
<dbReference type="SUPFAM" id="SSF50978">
    <property type="entry name" value="WD40 repeat-like"/>
    <property type="match status" value="1"/>
</dbReference>
<evidence type="ECO:0000256" key="13">
    <source>
        <dbReference type="RuleBase" id="RU364149"/>
    </source>
</evidence>
<evidence type="ECO:0000256" key="12">
    <source>
        <dbReference type="PROSITE-ProRule" id="PRU00221"/>
    </source>
</evidence>
<dbReference type="InterPro" id="IPR015943">
    <property type="entry name" value="WD40/YVTN_repeat-like_dom_sf"/>
</dbReference>
<keyword evidence="7 13" id="KW-0010">Activator</keyword>
<keyword evidence="9 13" id="KW-0539">Nucleus</keyword>
<sequence length="821" mass="91013">MDLAYVCEWEKWPKSTHCPSVPLACAWSCRNLIAFTTDLRSDDQDLTRTIHILDTEHPWDVHSVSSQHHEAITCLEWDQSGSRLLSADADGQIKCWSMADHLANSWESCLGSMVEGDPIVALSWLHNGVKLALHVEKVGVLSFYKVCVSVVSEKCRIDTEILPSLFMRCTTDLSRKDKFPAITPTADGSSASPVQFYKVCVSVVSEKCRIDTEILPSLFMRCTTDLSRKDKFPAITHLKFLARDMSEQVLLCASSPTSSLVECWSLRKEGLPVNNIFQQISPAVGDKQPMILKWRILSATNDLDRVSAVALPKLPISLTNTDLKVASDTQFYPGLGLALAFHDGSVHIVHRLSLQTMVVFYSSATPRSVDEPAIKRPRTTGPAVHFKAMQLSWTSLALVGIDNHGKLSMLRISPSMGHALEVSLALRHLLFLLEYCMVTGYDWWDILLHVQPGMVQSLVEKLHEEYTRQSAALQQVLSTRILAMKASLCRLSPCTVTRVCDYHTKLFLMAVSSTLKSLLCPHFLNTPDKSPGDRLTEICAKITDVDIDKVMINLKTEEFVLDMNTLQALQQLLQWVGDFVLYLLASLPNQGSSLRPGHSFLRDGTSLGMLRELMVVIRIWGLLKPSCLPVYTATSDTQDSMSLLFRLLTKLWICCRDEGPSSEPDEALVDECCLLPSQLLVPSLDWLAVSDGLVSRLQPKQPLRLCFGRAPTLPGSATTLQLALRAQGQPKMDHLRRPAPGAPCSRPVLAPRCGCVTMLRSPNKTTAVKQWEQRWIKNCLYPVLGESLAPTPGFSPSAAGHIPRSTHHTLQPPGGPETPGT</sequence>
<comment type="similarity">
    <text evidence="2 13">Belongs to the Mediator complex subunit 16 family.</text>
</comment>
<comment type="subunit">
    <text evidence="11 13">Component of the Mediator complex, which is composed of MED1, MED4, MED6, MED7, MED8, MED9, MED10, MED11, MED12, MED13, MED13L, MED14, MED15, MED16, MED17, MED18, MED19, MED20, MED21, MED22, MED23, MED24, MED25, MED26, MED27, MED29, MED30, MED31, CCNC, CDK8 and CDC2L6/CDK11. The MED12, MED13, CCNC and CDK8 subunits form a distinct module termed the CDK8 module. Mediator containing the CDK8 module is less active than Mediator lacking this module in supporting transcriptional activation. Individual preparations of the Mediator complex lacking one or more distinct subunits have been variously termed ARC, CRSP, DRIP, PC2, SMCC and TRAP.</text>
</comment>
<dbReference type="Pfam" id="PF11635">
    <property type="entry name" value="Med16_N"/>
    <property type="match status" value="1"/>
</dbReference>
<keyword evidence="6 13" id="KW-0805">Transcription regulation</keyword>
<evidence type="ECO:0000256" key="14">
    <source>
        <dbReference type="SAM" id="MobiDB-lite"/>
    </source>
</evidence>
<dbReference type="InterPro" id="IPR048339">
    <property type="entry name" value="Mediator_Med16_C"/>
</dbReference>
<dbReference type="Pfam" id="PF20719">
    <property type="entry name" value="Med16_C"/>
    <property type="match status" value="1"/>
</dbReference>
<evidence type="ECO:0000256" key="2">
    <source>
        <dbReference type="ARBA" id="ARBA00006543"/>
    </source>
</evidence>
<dbReference type="InterPro" id="IPR021665">
    <property type="entry name" value="Mediator_Med16_N"/>
</dbReference>
<dbReference type="Pfam" id="PF20718">
    <property type="entry name" value="Med16_bridge"/>
    <property type="match status" value="1"/>
</dbReference>
<feature type="repeat" description="WD" evidence="12">
    <location>
        <begin position="65"/>
        <end position="98"/>
    </location>
</feature>
<feature type="region of interest" description="Disordered" evidence="14">
    <location>
        <begin position="792"/>
        <end position="821"/>
    </location>
</feature>
<dbReference type="SMART" id="SM00320">
    <property type="entry name" value="WD40"/>
    <property type="match status" value="1"/>
</dbReference>
<reference evidence="18" key="1">
    <citation type="submission" date="2025-08" db="UniProtKB">
        <authorList>
            <consortium name="Ensembl"/>
        </authorList>
    </citation>
    <scope>IDENTIFICATION</scope>
</reference>
<dbReference type="FunFam" id="2.130.10.10:FF:000165">
    <property type="entry name" value="Mediator of RNA polymerase II transcription subunit 16"/>
    <property type="match status" value="1"/>
</dbReference>
<gene>
    <name evidence="13" type="primary">MED16</name>
</gene>
<dbReference type="PROSITE" id="PS50294">
    <property type="entry name" value="WD_REPEATS_REGION"/>
    <property type="match status" value="1"/>
</dbReference>
<evidence type="ECO:0000256" key="9">
    <source>
        <dbReference type="ARBA" id="ARBA00023242"/>
    </source>
</evidence>
<organism evidence="18 19">
    <name type="scientific">Spermophilus dauricus</name>
    <name type="common">Daurian ground squirrel</name>
    <dbReference type="NCBI Taxonomy" id="99837"/>
    <lineage>
        <taxon>Eukaryota</taxon>
        <taxon>Metazoa</taxon>
        <taxon>Chordata</taxon>
        <taxon>Craniata</taxon>
        <taxon>Vertebrata</taxon>
        <taxon>Euteleostomi</taxon>
        <taxon>Mammalia</taxon>
        <taxon>Eutheria</taxon>
        <taxon>Euarchontoglires</taxon>
        <taxon>Glires</taxon>
        <taxon>Rodentia</taxon>
        <taxon>Sciuromorpha</taxon>
        <taxon>Sciuridae</taxon>
        <taxon>Xerinae</taxon>
        <taxon>Marmotini</taxon>
        <taxon>Spermophilus</taxon>
    </lineage>
</organism>
<dbReference type="GO" id="GO:0016592">
    <property type="term" value="C:mediator complex"/>
    <property type="evidence" value="ECO:0007669"/>
    <property type="project" value="InterPro"/>
</dbReference>
<evidence type="ECO:0000256" key="4">
    <source>
        <dbReference type="ARBA" id="ARBA00022574"/>
    </source>
</evidence>
<evidence type="ECO:0000313" key="18">
    <source>
        <dbReference type="Ensembl" id="ENSSDAP00000005043.1"/>
    </source>
</evidence>
<dbReference type="GO" id="GO:0045893">
    <property type="term" value="P:positive regulation of DNA-templated transcription"/>
    <property type="evidence" value="ECO:0007669"/>
    <property type="project" value="TreeGrafter"/>
</dbReference>
<evidence type="ECO:0000259" key="17">
    <source>
        <dbReference type="Pfam" id="PF20719"/>
    </source>
</evidence>
<keyword evidence="8 13" id="KW-0804">Transcription</keyword>
<dbReference type="PANTHER" id="PTHR13224:SF6">
    <property type="entry name" value="MEDIATOR OF RNA POLYMERASE II TRANSCRIPTION SUBUNIT 16"/>
    <property type="match status" value="1"/>
</dbReference>
<keyword evidence="5" id="KW-0677">Repeat</keyword>
<comment type="function">
    <text evidence="10 13">Component of the Mediator complex, a coactivator involved in the regulated transcription of nearly all RNA polymerase II-dependent genes. Mediator functions as a bridge to convey information from gene-specific regulatory proteins to the basal RNA polymerase II transcription machinery. Mediator is recruited to promoters by direct interactions with regulatory proteins and serves as a scaffold for the assembly of a functional preinitiation complex with RNA polymerase II and the general transcription factors.</text>
</comment>
<evidence type="ECO:0000259" key="16">
    <source>
        <dbReference type="Pfam" id="PF20718"/>
    </source>
</evidence>
<accession>A0A8C9P3S1</accession>
<dbReference type="Proteomes" id="UP000694422">
    <property type="component" value="Unplaced"/>
</dbReference>
<dbReference type="GO" id="GO:0006366">
    <property type="term" value="P:transcription by RNA polymerase II"/>
    <property type="evidence" value="ECO:0007669"/>
    <property type="project" value="UniProtKB-ARBA"/>
</dbReference>
<evidence type="ECO:0000256" key="10">
    <source>
        <dbReference type="ARBA" id="ARBA00025687"/>
    </source>
</evidence>
<dbReference type="Ensembl" id="ENSSDAT00000005787.1">
    <property type="protein sequence ID" value="ENSSDAP00000005043.1"/>
    <property type="gene ID" value="ENSSDAG00000004478.1"/>
</dbReference>
<reference evidence="18" key="2">
    <citation type="submission" date="2025-09" db="UniProtKB">
        <authorList>
            <consortium name="Ensembl"/>
        </authorList>
    </citation>
    <scope>IDENTIFICATION</scope>
</reference>
<dbReference type="Gene3D" id="2.130.10.10">
    <property type="entry name" value="YVTN repeat-like/Quinoprotein amine dehydrogenase"/>
    <property type="match status" value="1"/>
</dbReference>
<comment type="subcellular location">
    <subcellularLocation>
        <location evidence="1 13">Nucleus</location>
    </subcellularLocation>
</comment>
<dbReference type="GO" id="GO:0005654">
    <property type="term" value="C:nucleoplasm"/>
    <property type="evidence" value="ECO:0007669"/>
    <property type="project" value="UniProtKB-ARBA"/>
</dbReference>
<feature type="domain" description="Mediator complex subunit 16 C-terminal" evidence="17">
    <location>
        <begin position="751"/>
        <end position="780"/>
    </location>
</feature>
<dbReference type="InterPro" id="IPR001680">
    <property type="entry name" value="WD40_rpt"/>
</dbReference>
<evidence type="ECO:0000259" key="15">
    <source>
        <dbReference type="Pfam" id="PF11635"/>
    </source>
</evidence>
<evidence type="ECO:0000256" key="3">
    <source>
        <dbReference type="ARBA" id="ARBA00019614"/>
    </source>
</evidence>
<dbReference type="InterPro" id="IPR036322">
    <property type="entry name" value="WD40_repeat_dom_sf"/>
</dbReference>
<feature type="domain" description="Mediator of RNA polymerase II transcription subunit 16 central helical bridge" evidence="16">
    <location>
        <begin position="432"/>
        <end position="620"/>
    </location>
</feature>
<dbReference type="PANTHER" id="PTHR13224">
    <property type="entry name" value="THYROID HORMONE RECEPTOR-ASSOCIATED PROTEIN-RELATED"/>
    <property type="match status" value="1"/>
</dbReference>
<protein>
    <recommendedName>
        <fullName evidence="3 13">Mediator of RNA polymerase II transcription subunit 16</fullName>
    </recommendedName>
    <alternativeName>
        <fullName evidence="13">Mediator complex subunit 16</fullName>
    </alternativeName>
</protein>
<evidence type="ECO:0000256" key="11">
    <source>
        <dbReference type="ARBA" id="ARBA00025961"/>
    </source>
</evidence>
<dbReference type="InterPro" id="IPR048338">
    <property type="entry name" value="Mediator_Med16"/>
</dbReference>
<evidence type="ECO:0000256" key="1">
    <source>
        <dbReference type="ARBA" id="ARBA00004123"/>
    </source>
</evidence>
<dbReference type="PROSITE" id="PS50082">
    <property type="entry name" value="WD_REPEATS_2"/>
    <property type="match status" value="1"/>
</dbReference>
<evidence type="ECO:0000256" key="5">
    <source>
        <dbReference type="ARBA" id="ARBA00022737"/>
    </source>
</evidence>
<keyword evidence="19" id="KW-1185">Reference proteome</keyword>
<dbReference type="AlphaFoldDB" id="A0A8C9P3S1"/>
<feature type="domain" description="Mediator complex subunit Med16 N-terminal" evidence="15">
    <location>
        <begin position="185"/>
        <end position="367"/>
    </location>
</feature>
<evidence type="ECO:0000256" key="8">
    <source>
        <dbReference type="ARBA" id="ARBA00023163"/>
    </source>
</evidence>
<dbReference type="InterPro" id="IPR048616">
    <property type="entry name" value="MED16_bridge"/>
</dbReference>
<name>A0A8C9P3S1_SPEDA</name>
<evidence type="ECO:0000256" key="6">
    <source>
        <dbReference type="ARBA" id="ARBA00023015"/>
    </source>
</evidence>
<proteinExistence type="inferred from homology"/>
<evidence type="ECO:0000256" key="7">
    <source>
        <dbReference type="ARBA" id="ARBA00023159"/>
    </source>
</evidence>
<evidence type="ECO:0000313" key="19">
    <source>
        <dbReference type="Proteomes" id="UP000694422"/>
    </source>
</evidence>